<sequence>MASPAAVGAGVIGGSVAVAGTSYAAYTQLRPYDDFLDYANRNWYVYIGEDEEKIASKIKGDSSTANTSNPYKAALKKIRESLRAGTGSDSIQDADIDKAGKSGETESETKLTLVKGAVKVWCEANKKNKPAETDGKIDWSNEKMKENENWKNFAAVCLESTKKN</sequence>
<evidence type="ECO:0000256" key="1">
    <source>
        <dbReference type="SAM" id="MobiDB-lite"/>
    </source>
</evidence>
<dbReference type="AlphaFoldDB" id="A0A478FS58"/>
<protein>
    <submittedName>
        <fullName evidence="2">Uncharacterized protein</fullName>
    </submittedName>
</protein>
<dbReference type="Proteomes" id="UP000324831">
    <property type="component" value="Unassembled WGS sequence"/>
</dbReference>
<dbReference type="EMBL" id="BIMN01000009">
    <property type="protein sequence ID" value="GCE64047.1"/>
    <property type="molecule type" value="Genomic_DNA"/>
</dbReference>
<feature type="compositionally biased region" description="Basic and acidic residues" evidence="1">
    <location>
        <begin position="95"/>
        <end position="106"/>
    </location>
</feature>
<organism evidence="2 3">
    <name type="scientific">Candidatus Mycoplasma haematohominis</name>
    <dbReference type="NCBI Taxonomy" id="1494318"/>
    <lineage>
        <taxon>Bacteria</taxon>
        <taxon>Bacillati</taxon>
        <taxon>Mycoplasmatota</taxon>
        <taxon>Mollicutes</taxon>
        <taxon>Mycoplasmataceae</taxon>
        <taxon>Mycoplasma</taxon>
    </lineage>
</organism>
<accession>A0A478FS58</accession>
<reference evidence="2 3" key="1">
    <citation type="submission" date="2019-01" db="EMBL/GenBank/DDBJ databases">
        <title>Draft genome sequences of Candidatus Mycoplasma haemohominis SWG34-3 identified from a patient with pyrexia, anemia and liver dysfunction.</title>
        <authorList>
            <person name="Sekizuka T."/>
            <person name="Hattori N."/>
            <person name="Katano H."/>
            <person name="Takuma T."/>
            <person name="Ito T."/>
            <person name="Arai N."/>
            <person name="Yanai R."/>
            <person name="Ishii S."/>
            <person name="Miura Y."/>
            <person name="Tokunaga T."/>
            <person name="Watanabe H."/>
            <person name="Nomura N."/>
            <person name="Eguchi J."/>
            <person name="Arai T."/>
            <person name="Hasegawa H."/>
            <person name="Nakamaki T."/>
            <person name="Wakita T."/>
            <person name="Niki Y."/>
            <person name="Kuroda M."/>
        </authorList>
    </citation>
    <scope>NUCLEOTIDE SEQUENCE [LARGE SCALE GENOMIC DNA]</scope>
    <source>
        <strain evidence="2">SWG34-3</strain>
    </source>
</reference>
<evidence type="ECO:0000313" key="3">
    <source>
        <dbReference type="Proteomes" id="UP000324831"/>
    </source>
</evidence>
<evidence type="ECO:0000313" key="2">
    <source>
        <dbReference type="EMBL" id="GCE64047.1"/>
    </source>
</evidence>
<name>A0A478FS58_9MOLU</name>
<comment type="caution">
    <text evidence="2">The sequence shown here is derived from an EMBL/GenBank/DDBJ whole genome shotgun (WGS) entry which is preliminary data.</text>
</comment>
<feature type="region of interest" description="Disordered" evidence="1">
    <location>
        <begin position="85"/>
        <end position="106"/>
    </location>
</feature>
<proteinExistence type="predicted"/>
<gene>
    <name evidence="2" type="ORF">MHSWG343_10550</name>
</gene>